<dbReference type="OrthoDB" id="3386555at2"/>
<keyword evidence="2" id="KW-0472">Membrane</keyword>
<feature type="transmembrane region" description="Helical" evidence="2">
    <location>
        <begin position="29"/>
        <end position="51"/>
    </location>
</feature>
<sequence length="273" mass="28321">MVFGRPVVQDDDTAPLRPVRDSRSASRTAAAAVCLVLGVGLIGGAVTGSWLTGDSAASPTPQGVYAAAGSAWRNQPVDSLFPTTLKGDGAGPGGADRRWTRIAVEQADSCSGALDPLLARALQQVGCRTLVRATYTDATRSHVTTVGMLFTKADTESMAELRTRFAKEGLDRRSDLMPRTLPAKDTAAAHFGAGQRASWTVSVLTDAPVVVYAVSGFADGRTVDDPQPAAAAMKSGATTAPAQSGLGHEAKGIADRVERKLRKTVTGAAEESQ</sequence>
<dbReference type="AlphaFoldDB" id="A0A372LXN4"/>
<feature type="region of interest" description="Disordered" evidence="1">
    <location>
        <begin position="228"/>
        <end position="253"/>
    </location>
</feature>
<accession>A0A372LXN4</accession>
<evidence type="ECO:0000256" key="1">
    <source>
        <dbReference type="SAM" id="MobiDB-lite"/>
    </source>
</evidence>
<feature type="region of interest" description="Disordered" evidence="1">
    <location>
        <begin position="1"/>
        <end position="22"/>
    </location>
</feature>
<keyword evidence="4" id="KW-1185">Reference proteome</keyword>
<keyword evidence="2" id="KW-0812">Transmembrane</keyword>
<name>A0A372LXN4_9ACTN</name>
<keyword evidence="2" id="KW-1133">Transmembrane helix</keyword>
<gene>
    <name evidence="3" type="ORF">DY218_27770</name>
</gene>
<protein>
    <submittedName>
        <fullName evidence="3">Uncharacterized protein</fullName>
    </submittedName>
</protein>
<feature type="compositionally biased region" description="Low complexity" evidence="1">
    <location>
        <begin position="228"/>
        <end position="242"/>
    </location>
</feature>
<evidence type="ECO:0000313" key="3">
    <source>
        <dbReference type="EMBL" id="RFU83428.1"/>
    </source>
</evidence>
<dbReference type="EMBL" id="QUAK01000200">
    <property type="protein sequence ID" value="RFU83428.1"/>
    <property type="molecule type" value="Genomic_DNA"/>
</dbReference>
<dbReference type="RefSeq" id="WP_128558887.1">
    <property type="nucleotide sequence ID" value="NZ_QUAK01000200.1"/>
</dbReference>
<evidence type="ECO:0000256" key="2">
    <source>
        <dbReference type="SAM" id="Phobius"/>
    </source>
</evidence>
<reference evidence="3 4" key="1">
    <citation type="submission" date="2018-08" db="EMBL/GenBank/DDBJ databases">
        <title>Isolation, diversity and antifungal activity of Actinobacteria from wheat.</title>
        <authorList>
            <person name="Han C."/>
        </authorList>
    </citation>
    <scope>NUCLEOTIDE SEQUENCE [LARGE SCALE GENOMIC DNA]</scope>
    <source>
        <strain evidence="3 4">NEAU-YY421</strain>
    </source>
</reference>
<organism evidence="3 4">
    <name type="scientific">Streptomyces triticagri</name>
    <dbReference type="NCBI Taxonomy" id="2293568"/>
    <lineage>
        <taxon>Bacteria</taxon>
        <taxon>Bacillati</taxon>
        <taxon>Actinomycetota</taxon>
        <taxon>Actinomycetes</taxon>
        <taxon>Kitasatosporales</taxon>
        <taxon>Streptomycetaceae</taxon>
        <taxon>Streptomyces</taxon>
    </lineage>
</organism>
<evidence type="ECO:0000313" key="4">
    <source>
        <dbReference type="Proteomes" id="UP000263094"/>
    </source>
</evidence>
<proteinExistence type="predicted"/>
<comment type="caution">
    <text evidence="3">The sequence shown here is derived from an EMBL/GenBank/DDBJ whole genome shotgun (WGS) entry which is preliminary data.</text>
</comment>
<dbReference type="Proteomes" id="UP000263094">
    <property type="component" value="Unassembled WGS sequence"/>
</dbReference>